<dbReference type="GO" id="GO:0000978">
    <property type="term" value="F:RNA polymerase II cis-regulatory region sequence-specific DNA binding"/>
    <property type="evidence" value="ECO:0007669"/>
    <property type="project" value="TreeGrafter"/>
</dbReference>
<dbReference type="Pfam" id="PF00096">
    <property type="entry name" value="zf-C2H2"/>
    <property type="match status" value="5"/>
</dbReference>
<keyword evidence="7" id="KW-0238">DNA-binding</keyword>
<feature type="domain" description="C2H2-type" evidence="12">
    <location>
        <begin position="290"/>
        <end position="317"/>
    </location>
</feature>
<reference evidence="13 14" key="1">
    <citation type="journal article" date="2022" name="Nat. Ecol. Evol.">
        <title>A masculinizing supergene underlies an exaggerated male reproductive morph in a spider.</title>
        <authorList>
            <person name="Hendrickx F."/>
            <person name="De Corte Z."/>
            <person name="Sonet G."/>
            <person name="Van Belleghem S.M."/>
            <person name="Kostlbacher S."/>
            <person name="Vangestel C."/>
        </authorList>
    </citation>
    <scope>NUCLEOTIDE SEQUENCE [LARGE SCALE GENOMIC DNA]</scope>
    <source>
        <strain evidence="13">W744_W776</strain>
    </source>
</reference>
<comment type="subcellular location">
    <subcellularLocation>
        <location evidence="1">Nucleus</location>
    </subcellularLocation>
</comment>
<dbReference type="FunFam" id="3.30.160.60:FF:000870">
    <property type="entry name" value="zinc finger protein 197 isoform X1"/>
    <property type="match status" value="1"/>
</dbReference>
<sequence length="465" mass="54986">MDLPLDKSLDKKLPEMKHSEEHVDHDYASTSNHRPVDKFHCEVCKKTFSYRVNFIKHQTKNHSDGNTPYQAESLFKCNYCEKSFKNSNSLYIHSLIHSSSKRHKYIVMINSSCANIYSGTKRHTQKNLLIWTPKELNSMAITAPILLYHRRSIFEEGMCKFCRKRFFFKRDLRAHEKEHMGTGKPFYCKKCEVSYDSDKALQDHIGGHKDEDFCEICRKSISVCIARKKCADRERKHQCEICLKKFLMKSHLKVHMITHAAEKPHRCSFCRKKFKTALELETHCRNHEKLPCNACGKTFSDKWSLRRHKFTHNKLKIFECPICLKGFKTKVSMVKHHRLHTLERTAQCDICLKRFFTRFDVKLHKLIHEGNKNFSCNICAAQFLQKSHREAHMKTHSGEKIHQCGICDKKFTRNGYLRYHILVHTKEKPIKCQRCQMQFRWHGQLNKHRLANHRPVALPPLFEGD</sequence>
<dbReference type="PANTHER" id="PTHR24384:SF189">
    <property type="entry name" value="C2H2-TYPE DOMAIN-CONTAINING PROTEIN-RELATED"/>
    <property type="match status" value="1"/>
</dbReference>
<dbReference type="AlphaFoldDB" id="A0AAV6VGZ6"/>
<feature type="domain" description="C2H2-type" evidence="12">
    <location>
        <begin position="75"/>
        <end position="102"/>
    </location>
</feature>
<keyword evidence="3" id="KW-0677">Repeat</keyword>
<feature type="domain" description="C2H2-type" evidence="12">
    <location>
        <begin position="346"/>
        <end position="373"/>
    </location>
</feature>
<evidence type="ECO:0000256" key="3">
    <source>
        <dbReference type="ARBA" id="ARBA00022737"/>
    </source>
</evidence>
<dbReference type="GO" id="GO:0005634">
    <property type="term" value="C:nucleus"/>
    <property type="evidence" value="ECO:0007669"/>
    <property type="project" value="UniProtKB-SubCell"/>
</dbReference>
<evidence type="ECO:0000256" key="11">
    <source>
        <dbReference type="SAM" id="MobiDB-lite"/>
    </source>
</evidence>
<gene>
    <name evidence="13" type="ORF">JTE90_028925</name>
</gene>
<proteinExistence type="predicted"/>
<keyword evidence="4 10" id="KW-0863">Zinc-finger</keyword>
<keyword evidence="5" id="KW-0862">Zinc</keyword>
<evidence type="ECO:0000256" key="4">
    <source>
        <dbReference type="ARBA" id="ARBA00022771"/>
    </source>
</evidence>
<comment type="caution">
    <text evidence="13">The sequence shown here is derived from an EMBL/GenBank/DDBJ whole genome shotgun (WGS) entry which is preliminary data.</text>
</comment>
<feature type="region of interest" description="Disordered" evidence="11">
    <location>
        <begin position="1"/>
        <end position="23"/>
    </location>
</feature>
<dbReference type="FunFam" id="3.30.160.60:FF:000446">
    <property type="entry name" value="Zinc finger protein"/>
    <property type="match status" value="1"/>
</dbReference>
<dbReference type="InterPro" id="IPR036236">
    <property type="entry name" value="Znf_C2H2_sf"/>
</dbReference>
<evidence type="ECO:0000256" key="6">
    <source>
        <dbReference type="ARBA" id="ARBA00023015"/>
    </source>
</evidence>
<evidence type="ECO:0000256" key="9">
    <source>
        <dbReference type="ARBA" id="ARBA00023242"/>
    </source>
</evidence>
<dbReference type="EMBL" id="JAFNEN010000075">
    <property type="protein sequence ID" value="KAG8195949.1"/>
    <property type="molecule type" value="Genomic_DNA"/>
</dbReference>
<dbReference type="InterPro" id="IPR013087">
    <property type="entry name" value="Znf_C2H2_type"/>
</dbReference>
<evidence type="ECO:0000256" key="2">
    <source>
        <dbReference type="ARBA" id="ARBA00022723"/>
    </source>
</evidence>
<name>A0AAV6VGZ6_9ARAC</name>
<dbReference type="PROSITE" id="PS00028">
    <property type="entry name" value="ZINC_FINGER_C2H2_1"/>
    <property type="match status" value="12"/>
</dbReference>
<feature type="domain" description="C2H2-type" evidence="12">
    <location>
        <begin position="265"/>
        <end position="287"/>
    </location>
</feature>
<keyword evidence="8" id="KW-0804">Transcription</keyword>
<accession>A0AAV6VGZ6</accession>
<dbReference type="Gene3D" id="3.30.160.60">
    <property type="entry name" value="Classic Zinc Finger"/>
    <property type="match status" value="10"/>
</dbReference>
<evidence type="ECO:0000259" key="12">
    <source>
        <dbReference type="PROSITE" id="PS50157"/>
    </source>
</evidence>
<keyword evidence="2" id="KW-0479">Metal-binding</keyword>
<feature type="domain" description="C2H2-type" evidence="12">
    <location>
        <begin position="318"/>
        <end position="345"/>
    </location>
</feature>
<feature type="domain" description="C2H2-type" evidence="12">
    <location>
        <begin position="157"/>
        <end position="184"/>
    </location>
</feature>
<dbReference type="SMART" id="SM00355">
    <property type="entry name" value="ZnF_C2H2"/>
    <property type="match status" value="12"/>
</dbReference>
<dbReference type="InterPro" id="IPR050752">
    <property type="entry name" value="C2H2-ZF_domain"/>
</dbReference>
<dbReference type="PANTHER" id="PTHR24384">
    <property type="entry name" value="FINGER PUTATIVE TRANSCRIPTION FACTOR FAMILY-RELATED"/>
    <property type="match status" value="1"/>
</dbReference>
<dbReference type="GO" id="GO:0000981">
    <property type="term" value="F:DNA-binding transcription factor activity, RNA polymerase II-specific"/>
    <property type="evidence" value="ECO:0007669"/>
    <property type="project" value="TreeGrafter"/>
</dbReference>
<feature type="domain" description="C2H2-type" evidence="12">
    <location>
        <begin position="39"/>
        <end position="67"/>
    </location>
</feature>
<evidence type="ECO:0000256" key="1">
    <source>
        <dbReference type="ARBA" id="ARBA00004123"/>
    </source>
</evidence>
<dbReference type="SUPFAM" id="SSF57667">
    <property type="entry name" value="beta-beta-alpha zinc fingers"/>
    <property type="match status" value="6"/>
</dbReference>
<evidence type="ECO:0000313" key="13">
    <source>
        <dbReference type="EMBL" id="KAG8195949.1"/>
    </source>
</evidence>
<evidence type="ECO:0000256" key="8">
    <source>
        <dbReference type="ARBA" id="ARBA00023163"/>
    </source>
</evidence>
<feature type="domain" description="C2H2-type" evidence="12">
    <location>
        <begin position="402"/>
        <end position="429"/>
    </location>
</feature>
<dbReference type="GO" id="GO:0008270">
    <property type="term" value="F:zinc ion binding"/>
    <property type="evidence" value="ECO:0007669"/>
    <property type="project" value="UniProtKB-KW"/>
</dbReference>
<evidence type="ECO:0000256" key="7">
    <source>
        <dbReference type="ARBA" id="ARBA00023125"/>
    </source>
</evidence>
<keyword evidence="6" id="KW-0805">Transcription regulation</keyword>
<dbReference type="PROSITE" id="PS50157">
    <property type="entry name" value="ZINC_FINGER_C2H2_2"/>
    <property type="match status" value="10"/>
</dbReference>
<keyword evidence="9" id="KW-0539">Nucleus</keyword>
<evidence type="ECO:0000256" key="5">
    <source>
        <dbReference type="ARBA" id="ARBA00022833"/>
    </source>
</evidence>
<evidence type="ECO:0000313" key="14">
    <source>
        <dbReference type="Proteomes" id="UP000827092"/>
    </source>
</evidence>
<feature type="domain" description="C2H2-type" evidence="12">
    <location>
        <begin position="237"/>
        <end position="264"/>
    </location>
</feature>
<dbReference type="Proteomes" id="UP000827092">
    <property type="component" value="Unassembled WGS sequence"/>
</dbReference>
<keyword evidence="14" id="KW-1185">Reference proteome</keyword>
<protein>
    <recommendedName>
        <fullName evidence="12">C2H2-type domain-containing protein</fullName>
    </recommendedName>
</protein>
<feature type="domain" description="C2H2-type" evidence="12">
    <location>
        <begin position="374"/>
        <end position="401"/>
    </location>
</feature>
<organism evidence="13 14">
    <name type="scientific">Oedothorax gibbosus</name>
    <dbReference type="NCBI Taxonomy" id="931172"/>
    <lineage>
        <taxon>Eukaryota</taxon>
        <taxon>Metazoa</taxon>
        <taxon>Ecdysozoa</taxon>
        <taxon>Arthropoda</taxon>
        <taxon>Chelicerata</taxon>
        <taxon>Arachnida</taxon>
        <taxon>Araneae</taxon>
        <taxon>Araneomorphae</taxon>
        <taxon>Entelegynae</taxon>
        <taxon>Araneoidea</taxon>
        <taxon>Linyphiidae</taxon>
        <taxon>Erigoninae</taxon>
        <taxon>Oedothorax</taxon>
    </lineage>
</organism>
<evidence type="ECO:0000256" key="10">
    <source>
        <dbReference type="PROSITE-ProRule" id="PRU00042"/>
    </source>
</evidence>